<dbReference type="PANTHER" id="PTHR22683:SF41">
    <property type="entry name" value="DNA TRANSLOCASE FTSK"/>
    <property type="match status" value="1"/>
</dbReference>
<dbReference type="RefSeq" id="WP_154407195.1">
    <property type="nucleotide sequence ID" value="NZ_VUNR01000015.1"/>
</dbReference>
<name>A0A6I2UJ49_9FIRM</name>
<dbReference type="Pfam" id="PF01580">
    <property type="entry name" value="FtsK_SpoIIIE"/>
    <property type="match status" value="1"/>
</dbReference>
<dbReference type="InterPro" id="IPR018541">
    <property type="entry name" value="Ftsk_gamma"/>
</dbReference>
<keyword evidence="7" id="KW-0472">Membrane</keyword>
<keyword evidence="4" id="KW-0238">DNA-binding</keyword>
<comment type="similarity">
    <text evidence="1">Belongs to the FtsK/SpoIIIE/SftA family.</text>
</comment>
<feature type="compositionally biased region" description="Basic residues" evidence="6">
    <location>
        <begin position="1"/>
        <end position="12"/>
    </location>
</feature>
<evidence type="ECO:0000256" key="6">
    <source>
        <dbReference type="SAM" id="MobiDB-lite"/>
    </source>
</evidence>
<dbReference type="InterPro" id="IPR036388">
    <property type="entry name" value="WH-like_DNA-bd_sf"/>
</dbReference>
<dbReference type="InterPro" id="IPR036390">
    <property type="entry name" value="WH_DNA-bd_sf"/>
</dbReference>
<dbReference type="EMBL" id="VUNR01000015">
    <property type="protein sequence ID" value="MSU09032.1"/>
    <property type="molecule type" value="Genomic_DNA"/>
</dbReference>
<evidence type="ECO:0000256" key="4">
    <source>
        <dbReference type="ARBA" id="ARBA00023125"/>
    </source>
</evidence>
<dbReference type="InterPro" id="IPR027417">
    <property type="entry name" value="P-loop_NTPase"/>
</dbReference>
<dbReference type="InterPro" id="IPR050206">
    <property type="entry name" value="FtsK/SpoIIIE/SftA"/>
</dbReference>
<dbReference type="Gene3D" id="3.40.50.300">
    <property type="entry name" value="P-loop containing nucleotide triphosphate hydrolases"/>
    <property type="match status" value="1"/>
</dbReference>
<dbReference type="Gene3D" id="1.10.10.10">
    <property type="entry name" value="Winged helix-like DNA-binding domain superfamily/Winged helix DNA-binding domain"/>
    <property type="match status" value="1"/>
</dbReference>
<dbReference type="Gene3D" id="3.30.980.40">
    <property type="match status" value="1"/>
</dbReference>
<feature type="transmembrane region" description="Helical" evidence="7">
    <location>
        <begin position="50"/>
        <end position="72"/>
    </location>
</feature>
<keyword evidence="10" id="KW-1185">Reference proteome</keyword>
<proteinExistence type="inferred from homology"/>
<comment type="caution">
    <text evidence="9">The sequence shown here is derived from an EMBL/GenBank/DDBJ whole genome shotgun (WGS) entry which is preliminary data.</text>
</comment>
<feature type="binding site" evidence="5">
    <location>
        <begin position="713"/>
        <end position="720"/>
    </location>
    <ligand>
        <name>ATP</name>
        <dbReference type="ChEBI" id="CHEBI:30616"/>
    </ligand>
</feature>
<dbReference type="Pfam" id="PF17854">
    <property type="entry name" value="FtsK_alpha"/>
    <property type="match status" value="1"/>
</dbReference>
<dbReference type="AlphaFoldDB" id="A0A6I2UJ49"/>
<dbReference type="GeneID" id="96778965"/>
<evidence type="ECO:0000256" key="1">
    <source>
        <dbReference type="ARBA" id="ARBA00006474"/>
    </source>
</evidence>
<dbReference type="InterPro" id="IPR041027">
    <property type="entry name" value="FtsK_alpha"/>
</dbReference>
<evidence type="ECO:0000256" key="2">
    <source>
        <dbReference type="ARBA" id="ARBA00022741"/>
    </source>
</evidence>
<evidence type="ECO:0000313" key="9">
    <source>
        <dbReference type="EMBL" id="MSU09032.1"/>
    </source>
</evidence>
<evidence type="ECO:0000256" key="7">
    <source>
        <dbReference type="SAM" id="Phobius"/>
    </source>
</evidence>
<sequence>MQKKRTKTTSRKKAAENKKTAAAKRGSSGSANANEPVQDNTKRNYELRGLAFVAAGLIAICGIAGLNVGFVGLKAAKFLQYFFGVGALVAAGAFVGAGGYYIMRHQKLVFNARLLGGIGFFACAISLYHHLVVKPGEEILPSSLVEGGGLLGGAITIFLHNVAGVDGTPILLAVGLIGALIVATTWSLAQGILTTKEKAEKGADVAKKATVVVYDKTVEVGGKAKEQVQEYVQEHIDDVGERLKRLRGKQFLARYEQDSAFLNGEQGTSAAGSDKRGAASYQEKTHASGRDSLSGVSIAAELMAEKESGDVKEFAPPPANADELVEANPVAAGFFAEKFSSTAEPEEVPELAVQLGLETADESQAGLHAQPAKQIQADDWEGMADFDWERYAADNSDSIFADISSDIDTDMHTGIDAETEVNTDTDVDVDAGVDAETIAALDIMGIDIAKAAGEDEADTEADAEVEAEIELEAETKIEADIVAEAETETKSEADEYDYGIDDMEITYPEESVDLTEAVEDDGSVQQPGEEIITEQPVGKASVEQAAAKAAPEQAAPPPPPYKLPPLHLLSKTVKTMNESLNQEISNNAKILGETLANFKVKASILNACHGPAVTRYEVKPAPGVKVSKITGLADDIALNMAATAVRIEQIPGKAAIGIEVPNRELESVQLREVLENPAFAAAKSKLTVGLGKDIGGQAIFADLAKMPHLLVAGATGSGKSVCINTLITSVLFKAKPTEVKFILIDPKMVELSVYNDIPHLMVPVVTDAKKAASVLNWAVQEMEKRYGLIAQVGVRNMEGYNKLFADEPEQQLPSIVIIIDELADLMMVAPHDVEDAICRIAQKARAAGIYLVLATQRPSVNVITGVIKANIPSRISFAVTSQIDSRTILDASGAEKLLGKGDMLFKPQEANKPTRIQGAFVSDKEVEMLTEYIKSQGHKLEANQEIIDFTNKAVESENDGENDDKASSGKVKIDSLLRDAVELTMSSGSASASSFQRRYHIGYSRAGRLLDTMEQLGIVGPPQGSKPREILVTEAQAFEIMDNYENQ</sequence>
<keyword evidence="2 5" id="KW-0547">Nucleotide-binding</keyword>
<protein>
    <recommendedName>
        <fullName evidence="8">FtsK domain-containing protein</fullName>
    </recommendedName>
</protein>
<feature type="compositionally biased region" description="Polar residues" evidence="6">
    <location>
        <begin position="27"/>
        <end position="38"/>
    </location>
</feature>
<keyword evidence="3 5" id="KW-0067">ATP-binding</keyword>
<feature type="compositionally biased region" description="Basic and acidic residues" evidence="6">
    <location>
        <begin position="273"/>
        <end position="289"/>
    </location>
</feature>
<dbReference type="Proteomes" id="UP000433181">
    <property type="component" value="Unassembled WGS sequence"/>
</dbReference>
<evidence type="ECO:0000259" key="8">
    <source>
        <dbReference type="PROSITE" id="PS50901"/>
    </source>
</evidence>
<organism evidence="9 10">
    <name type="scientific">Anaerovibrio slackiae</name>
    <dbReference type="NCBI Taxonomy" id="2652309"/>
    <lineage>
        <taxon>Bacteria</taxon>
        <taxon>Bacillati</taxon>
        <taxon>Bacillota</taxon>
        <taxon>Negativicutes</taxon>
        <taxon>Selenomonadales</taxon>
        <taxon>Selenomonadaceae</taxon>
        <taxon>Anaerovibrio</taxon>
    </lineage>
</organism>
<feature type="domain" description="FtsK" evidence="8">
    <location>
        <begin position="696"/>
        <end position="886"/>
    </location>
</feature>
<evidence type="ECO:0000256" key="3">
    <source>
        <dbReference type="ARBA" id="ARBA00022840"/>
    </source>
</evidence>
<feature type="transmembrane region" description="Helical" evidence="7">
    <location>
        <begin position="170"/>
        <end position="189"/>
    </location>
</feature>
<feature type="transmembrane region" description="Helical" evidence="7">
    <location>
        <begin position="139"/>
        <end position="158"/>
    </location>
</feature>
<dbReference type="GO" id="GO:0003677">
    <property type="term" value="F:DNA binding"/>
    <property type="evidence" value="ECO:0007669"/>
    <property type="project" value="UniProtKB-KW"/>
</dbReference>
<dbReference type="SUPFAM" id="SSF46785">
    <property type="entry name" value="Winged helix' DNA-binding domain"/>
    <property type="match status" value="1"/>
</dbReference>
<dbReference type="InterPro" id="IPR002543">
    <property type="entry name" value="FtsK_dom"/>
</dbReference>
<dbReference type="Pfam" id="PF09397">
    <property type="entry name" value="FtsK_gamma"/>
    <property type="match status" value="1"/>
</dbReference>
<evidence type="ECO:0000256" key="5">
    <source>
        <dbReference type="PROSITE-ProRule" id="PRU00289"/>
    </source>
</evidence>
<reference evidence="9 10" key="1">
    <citation type="submission" date="2019-08" db="EMBL/GenBank/DDBJ databases">
        <title>In-depth cultivation of the pig gut microbiome towards novel bacterial diversity and tailored functional studies.</title>
        <authorList>
            <person name="Wylensek D."/>
            <person name="Hitch T.C.A."/>
            <person name="Clavel T."/>
        </authorList>
    </citation>
    <scope>NUCLEOTIDE SEQUENCE [LARGE SCALE GENOMIC DNA]</scope>
    <source>
        <strain evidence="9 10">WCA-693-APC-5D-A</strain>
    </source>
</reference>
<gene>
    <name evidence="9" type="ORF">FYJ84_08550</name>
</gene>
<evidence type="ECO:0000313" key="10">
    <source>
        <dbReference type="Proteomes" id="UP000433181"/>
    </source>
</evidence>
<accession>A0A6I2UJ49</accession>
<keyword evidence="7" id="KW-1133">Transmembrane helix</keyword>
<feature type="transmembrane region" description="Helical" evidence="7">
    <location>
        <begin position="78"/>
        <end position="102"/>
    </location>
</feature>
<feature type="region of interest" description="Disordered" evidence="6">
    <location>
        <begin position="264"/>
        <end position="293"/>
    </location>
</feature>
<dbReference type="SUPFAM" id="SSF52540">
    <property type="entry name" value="P-loop containing nucleoside triphosphate hydrolases"/>
    <property type="match status" value="1"/>
</dbReference>
<dbReference type="SMART" id="SM00843">
    <property type="entry name" value="Ftsk_gamma"/>
    <property type="match status" value="1"/>
</dbReference>
<dbReference type="PANTHER" id="PTHR22683">
    <property type="entry name" value="SPORULATION PROTEIN RELATED"/>
    <property type="match status" value="1"/>
</dbReference>
<feature type="region of interest" description="Disordered" evidence="6">
    <location>
        <begin position="1"/>
        <end position="38"/>
    </location>
</feature>
<dbReference type="CDD" id="cd01127">
    <property type="entry name" value="TrwB_TraG_TraD_VirD4"/>
    <property type="match status" value="1"/>
</dbReference>
<keyword evidence="7" id="KW-0812">Transmembrane</keyword>
<feature type="transmembrane region" description="Helical" evidence="7">
    <location>
        <begin position="114"/>
        <end position="133"/>
    </location>
</feature>
<dbReference type="GO" id="GO:0016020">
    <property type="term" value="C:membrane"/>
    <property type="evidence" value="ECO:0007669"/>
    <property type="project" value="UniProtKB-SubCell"/>
</dbReference>
<dbReference type="GO" id="GO:0005524">
    <property type="term" value="F:ATP binding"/>
    <property type="evidence" value="ECO:0007669"/>
    <property type="project" value="UniProtKB-UniRule"/>
</dbReference>
<dbReference type="PROSITE" id="PS50901">
    <property type="entry name" value="FTSK"/>
    <property type="match status" value="1"/>
</dbReference>